<dbReference type="RefSeq" id="WP_015739843.1">
    <property type="nucleotide sequence ID" value="NC_013385.1"/>
</dbReference>
<evidence type="ECO:0000256" key="7">
    <source>
        <dbReference type="ARBA" id="ARBA00023004"/>
    </source>
</evidence>
<keyword evidence="3" id="KW-0004">4Fe-4S</keyword>
<keyword evidence="5" id="KW-0285">Flavoprotein</keyword>
<keyword evidence="4" id="KW-0479">Metal-binding</keyword>
<dbReference type="KEGG" id="adg:Adeg_1885"/>
<comment type="cofactor">
    <cofactor evidence="1">
        <name>FAD</name>
        <dbReference type="ChEBI" id="CHEBI:57692"/>
    </cofactor>
</comment>
<dbReference type="SUPFAM" id="SSF51905">
    <property type="entry name" value="FAD/NAD(P)-binding domain"/>
    <property type="match status" value="2"/>
</dbReference>
<organism evidence="10 11">
    <name type="scientific">Ammonifex degensii (strain DSM 10501 / KC4)</name>
    <dbReference type="NCBI Taxonomy" id="429009"/>
    <lineage>
        <taxon>Bacteria</taxon>
        <taxon>Bacillati</taxon>
        <taxon>Bacillota</taxon>
        <taxon>Clostridia</taxon>
        <taxon>Thermoanaerobacterales</taxon>
        <taxon>Thermoanaerobacteraceae</taxon>
        <taxon>Ammonifex</taxon>
    </lineage>
</organism>
<keyword evidence="6" id="KW-0560">Oxidoreductase</keyword>
<dbReference type="PANTHER" id="PTHR43498">
    <property type="entry name" value="FERREDOXIN:COB-COM HETERODISULFIDE REDUCTASE SUBUNIT A"/>
    <property type="match status" value="1"/>
</dbReference>
<evidence type="ECO:0000256" key="8">
    <source>
        <dbReference type="ARBA" id="ARBA00023014"/>
    </source>
</evidence>
<comment type="similarity">
    <text evidence="2">Belongs to the HdrA family.</text>
</comment>
<evidence type="ECO:0000256" key="2">
    <source>
        <dbReference type="ARBA" id="ARBA00006561"/>
    </source>
</evidence>
<dbReference type="SUPFAM" id="SSF54862">
    <property type="entry name" value="4Fe-4S ferredoxins"/>
    <property type="match status" value="1"/>
</dbReference>
<dbReference type="STRING" id="429009.Adeg_1885"/>
<dbReference type="HOGENOM" id="CLU_004231_2_0_9"/>
<dbReference type="PANTHER" id="PTHR43498:SF1">
    <property type="entry name" value="COB--COM HETERODISULFIDE REDUCTASE IRON-SULFUR SUBUNIT A"/>
    <property type="match status" value="1"/>
</dbReference>
<dbReference type="PROSITE" id="PS51379">
    <property type="entry name" value="4FE4S_FER_2"/>
    <property type="match status" value="3"/>
</dbReference>
<dbReference type="AlphaFoldDB" id="C9R9I7"/>
<reference evidence="10 11" key="1">
    <citation type="submission" date="2009-10" db="EMBL/GenBank/DDBJ databases">
        <title>Complete sequence of chromosome of Ammonifex degensii KC4.</title>
        <authorList>
            <consortium name="US DOE Joint Genome Institute"/>
            <person name="Kerfeld C."/>
            <person name="Goodner B."/>
            <person name="Huber H."/>
            <person name="Stetter K."/>
            <person name="Lucas S."/>
            <person name="Copeland A."/>
            <person name="Lapidus A."/>
            <person name="Glavina del Rio T."/>
            <person name="Dalin E."/>
            <person name="Tice H."/>
            <person name="Bruce D."/>
            <person name="Goodwin L."/>
            <person name="Pitluck S."/>
            <person name="Saunders E."/>
            <person name="Brettin T."/>
            <person name="Detter J.C."/>
            <person name="Han C."/>
            <person name="Larimer F."/>
            <person name="Land M."/>
            <person name="Hauser L."/>
            <person name="Kyrpides N."/>
            <person name="Ovchinnikova G."/>
            <person name="Richardson P."/>
        </authorList>
    </citation>
    <scope>NUCLEOTIDE SEQUENCE [LARGE SCALE GENOMIC DNA]</scope>
    <source>
        <strain evidence="11">DSM 10501 / KC4</strain>
    </source>
</reference>
<proteinExistence type="inferred from homology"/>
<dbReference type="GO" id="GO:0051539">
    <property type="term" value="F:4 iron, 4 sulfur cluster binding"/>
    <property type="evidence" value="ECO:0007669"/>
    <property type="project" value="UniProtKB-KW"/>
</dbReference>
<dbReference type="Gene3D" id="3.50.50.60">
    <property type="entry name" value="FAD/NAD(P)-binding domain"/>
    <property type="match status" value="2"/>
</dbReference>
<keyword evidence="5" id="KW-0274">FAD</keyword>
<sequence length="1016" mass="110479">MSDKIGAVMVVGGGVAGIQAALDLAESGYYVYLVERSPAIGGVMAQLDKTFPTNDCSMCILAPKLVECGRHPNIKLVTNATITGISGEPGNFTVTIKQAPRYVDPEKCVACGDCAAKCPVKVKDEFNEGLGERKAIFIKYSQAVPAAYMIDATKCLRILHAEKAKAAGKEPPCGLCAKACQRGAINFDDTEKTFDLNVGAIVLAPGFDEYVPKELKALGYGVYPNVVTSIEFERILSASGPYGGHLVRPSDKKEPKKIAWIQCVGSRDRKLEKGAYCSSVCCTYAIKEAIIAKEHSAEPLDTAIFYMDMRTYGKGFEAYYEKAKKEHGVRFIRARVFRVEPGEKEGDLRIRYADESGEIKHEDFDMVVLSVGLRPAKTAVETAKVLGLELNHYDFCRTQEADPVATSRPGIFVCGTFRTPMDIPQTVMEASAAAAAAQTLLSSVRGTMVKKEELPPEKDVSQEEPRIGVFVCHCGINIGGVVNVPEVAEYAKTLPNVVYATHNLYTCSQDTQQLIKEKIKEYNLNRVVVAACTPRTHEPLFQATIREAGLNPFLFAFASLREQVSWVHMKDKEVATQKAKDLVRAAVSKVRLAQPLSLVPVSINRSVLVIGGGVAGMTAALELANQGFKVDLVEKEGELGGLARRRLHFTAEGNEVAPIVNNLIEAVNSHPNITIHLNTKVVEASGYVGNFVSKLSNGKEITHGATVIAIGGREYKPTEYLYGQNPRVMTQLEFEDALVKGQEPVAGANTVVMINCVGSREEPRMYCSRVCCTESIRNALKFKEKNPQARVYILYRDIRTYGFKEDLYTKAREKGIVFIRYNPENKPKVEVAGDKLKVTVFDPILKEDLIIDADVLALSAAVLGPEDAREVGQLYKVTCGMDDFYLEAHMKLRPVDFATDGVFLCGLAHAPKFLDEAIAQAKAAAARAATVLTKDAILAGGIVSKVDPAKCSGCRICVNLCPYNAISFDDVNKVSVINEAVCKGCGVCAAACPSKAITMGGFTDEQIFAEIEALLS</sequence>
<gene>
    <name evidence="10" type="ordered locus">Adeg_1885</name>
</gene>
<evidence type="ECO:0000259" key="9">
    <source>
        <dbReference type="PROSITE" id="PS51379"/>
    </source>
</evidence>
<evidence type="ECO:0000313" key="10">
    <source>
        <dbReference type="EMBL" id="ACX52966.1"/>
    </source>
</evidence>
<accession>C9R9I7</accession>
<keyword evidence="11" id="KW-1185">Reference proteome</keyword>
<name>C9R9I7_AMMDK</name>
<dbReference type="Proteomes" id="UP000002620">
    <property type="component" value="Chromosome"/>
</dbReference>
<feature type="domain" description="4Fe-4S ferredoxin-type" evidence="9">
    <location>
        <begin position="942"/>
        <end position="971"/>
    </location>
</feature>
<dbReference type="Pfam" id="PF12831">
    <property type="entry name" value="FAD_oxidored"/>
    <property type="match status" value="1"/>
</dbReference>
<dbReference type="PROSITE" id="PS00198">
    <property type="entry name" value="4FE4S_FER_1"/>
    <property type="match status" value="3"/>
</dbReference>
<evidence type="ECO:0000256" key="3">
    <source>
        <dbReference type="ARBA" id="ARBA00022485"/>
    </source>
</evidence>
<keyword evidence="7" id="KW-0408">Iron</keyword>
<dbReference type="InterPro" id="IPR017900">
    <property type="entry name" value="4Fe4S_Fe_S_CS"/>
</dbReference>
<dbReference type="InterPro" id="IPR039650">
    <property type="entry name" value="HdrA-like"/>
</dbReference>
<evidence type="ECO:0000256" key="5">
    <source>
        <dbReference type="ARBA" id="ARBA00022827"/>
    </source>
</evidence>
<dbReference type="InterPro" id="IPR023753">
    <property type="entry name" value="FAD/NAD-binding_dom"/>
</dbReference>
<dbReference type="eggNOG" id="COG1148">
    <property type="taxonomic scope" value="Bacteria"/>
</dbReference>
<dbReference type="InterPro" id="IPR036188">
    <property type="entry name" value="FAD/NAD-bd_sf"/>
</dbReference>
<dbReference type="OrthoDB" id="10014at2"/>
<dbReference type="Gene3D" id="3.40.50.720">
    <property type="entry name" value="NAD(P)-binding Rossmann-like Domain"/>
    <property type="match status" value="1"/>
</dbReference>
<evidence type="ECO:0000256" key="1">
    <source>
        <dbReference type="ARBA" id="ARBA00001974"/>
    </source>
</evidence>
<keyword evidence="8" id="KW-0411">Iron-sulfur</keyword>
<dbReference type="GO" id="GO:0046872">
    <property type="term" value="F:metal ion binding"/>
    <property type="evidence" value="ECO:0007669"/>
    <property type="project" value="UniProtKB-KW"/>
</dbReference>
<dbReference type="Pfam" id="PF00037">
    <property type="entry name" value="Fer4"/>
    <property type="match status" value="1"/>
</dbReference>
<protein>
    <submittedName>
        <fullName evidence="10">4Fe-4S ferredoxin iron-sulfur binding domain protein</fullName>
    </submittedName>
</protein>
<dbReference type="EMBL" id="CP001785">
    <property type="protein sequence ID" value="ACX52966.1"/>
    <property type="molecule type" value="Genomic_DNA"/>
</dbReference>
<evidence type="ECO:0000313" key="11">
    <source>
        <dbReference type="Proteomes" id="UP000002620"/>
    </source>
</evidence>
<dbReference type="GO" id="GO:0016491">
    <property type="term" value="F:oxidoreductase activity"/>
    <property type="evidence" value="ECO:0007669"/>
    <property type="project" value="UniProtKB-KW"/>
</dbReference>
<evidence type="ECO:0000256" key="6">
    <source>
        <dbReference type="ARBA" id="ARBA00023002"/>
    </source>
</evidence>
<feature type="domain" description="4Fe-4S ferredoxin-type" evidence="9">
    <location>
        <begin position="99"/>
        <end position="129"/>
    </location>
</feature>
<dbReference type="Gene3D" id="3.30.70.20">
    <property type="match status" value="2"/>
</dbReference>
<dbReference type="Pfam" id="PF12838">
    <property type="entry name" value="Fer4_7"/>
    <property type="match status" value="1"/>
</dbReference>
<dbReference type="InterPro" id="IPR017896">
    <property type="entry name" value="4Fe4S_Fe-S-bd"/>
</dbReference>
<evidence type="ECO:0000256" key="4">
    <source>
        <dbReference type="ARBA" id="ARBA00022723"/>
    </source>
</evidence>
<dbReference type="Pfam" id="PF07992">
    <property type="entry name" value="Pyr_redox_2"/>
    <property type="match status" value="2"/>
</dbReference>
<feature type="domain" description="4Fe-4S ferredoxin-type" evidence="9">
    <location>
        <begin position="973"/>
        <end position="1002"/>
    </location>
</feature>